<dbReference type="InterPro" id="IPR012551">
    <property type="entry name" value="DUF1707_SHOCT-like"/>
</dbReference>
<dbReference type="OrthoDB" id="3625082at2"/>
<feature type="domain" description="DUF1707" evidence="2">
    <location>
        <begin position="16"/>
        <end position="68"/>
    </location>
</feature>
<dbReference type="RefSeq" id="WP_122199604.1">
    <property type="nucleotide sequence ID" value="NZ_JBHSKC010000004.1"/>
</dbReference>
<sequence length="216" mass="23037">MTHLPEKPDPARPVEMRASDADRDRVAQILRDAVGEGRLTLEEVDERLDAVYKAKTYSELEPLTRDLPASGSAPSGPPAPRPAAGTAGGFVIAPGEAPTWTNGVAIMGGFERKGVWTVPESFTAFAYWGGGDIDLREARFTSRTVHITAVAIMGGIDIIVPDDVNVRVTGVGIMGGFEHRATGPGVPGAPEIVISGLAFWGGVDVKRRPRRREVQD</sequence>
<feature type="region of interest" description="Disordered" evidence="1">
    <location>
        <begin position="63"/>
        <end position="89"/>
    </location>
</feature>
<reference evidence="3 4" key="1">
    <citation type="submission" date="2018-10" db="EMBL/GenBank/DDBJ databases">
        <title>Isolation from soil.</title>
        <authorList>
            <person name="Hu J."/>
        </authorList>
    </citation>
    <scope>NUCLEOTIDE SEQUENCE [LARGE SCALE GENOMIC DNA]</scope>
    <source>
        <strain evidence="3 4">NEAU-Ht49</strain>
    </source>
</reference>
<name>A0A3M2LHN6_9ACTN</name>
<feature type="region of interest" description="Disordered" evidence="1">
    <location>
        <begin position="1"/>
        <end position="23"/>
    </location>
</feature>
<comment type="caution">
    <text evidence="3">The sequence shown here is derived from an EMBL/GenBank/DDBJ whole genome shotgun (WGS) entry which is preliminary data.</text>
</comment>
<evidence type="ECO:0000313" key="4">
    <source>
        <dbReference type="Proteomes" id="UP000282674"/>
    </source>
</evidence>
<dbReference type="EMBL" id="RFFG01000150">
    <property type="protein sequence ID" value="RMI36063.1"/>
    <property type="molecule type" value="Genomic_DNA"/>
</dbReference>
<proteinExistence type="predicted"/>
<dbReference type="AlphaFoldDB" id="A0A3M2LHN6"/>
<evidence type="ECO:0000313" key="3">
    <source>
        <dbReference type="EMBL" id="RMI36063.1"/>
    </source>
</evidence>
<dbReference type="PANTHER" id="PTHR40763:SF4">
    <property type="entry name" value="DUF1707 DOMAIN-CONTAINING PROTEIN"/>
    <property type="match status" value="1"/>
</dbReference>
<organism evidence="3 4">
    <name type="scientific">Actinomadura harenae</name>
    <dbReference type="NCBI Taxonomy" id="2483351"/>
    <lineage>
        <taxon>Bacteria</taxon>
        <taxon>Bacillati</taxon>
        <taxon>Actinomycetota</taxon>
        <taxon>Actinomycetes</taxon>
        <taxon>Streptosporangiales</taxon>
        <taxon>Thermomonosporaceae</taxon>
        <taxon>Actinomadura</taxon>
    </lineage>
</organism>
<dbReference type="PANTHER" id="PTHR40763">
    <property type="entry name" value="MEMBRANE PROTEIN-RELATED"/>
    <property type="match status" value="1"/>
</dbReference>
<keyword evidence="4" id="KW-1185">Reference proteome</keyword>
<evidence type="ECO:0000259" key="2">
    <source>
        <dbReference type="Pfam" id="PF08044"/>
    </source>
</evidence>
<dbReference type="Proteomes" id="UP000282674">
    <property type="component" value="Unassembled WGS sequence"/>
</dbReference>
<dbReference type="Pfam" id="PF08044">
    <property type="entry name" value="DUF1707"/>
    <property type="match status" value="1"/>
</dbReference>
<gene>
    <name evidence="3" type="ORF">EBO15_39620</name>
</gene>
<evidence type="ECO:0000256" key="1">
    <source>
        <dbReference type="SAM" id="MobiDB-lite"/>
    </source>
</evidence>
<protein>
    <submittedName>
        <fullName evidence="3">DUF1707 and DUF2154 domain-containing protein</fullName>
    </submittedName>
</protein>
<accession>A0A3M2LHN6</accession>